<keyword evidence="2" id="KW-0443">Lipid metabolism</keyword>
<evidence type="ECO:0000256" key="3">
    <source>
        <dbReference type="ARBA" id="ARBA00023239"/>
    </source>
</evidence>
<dbReference type="PANTHER" id="PTHR11941:SF169">
    <property type="entry name" value="(7AS)-7A-METHYL-1,5-DIOXO-2,3,5,6,7,7A-HEXAHYDRO-1H-INDENE-CARBOXYL-COA HYDROLASE"/>
    <property type="match status" value="1"/>
</dbReference>
<evidence type="ECO:0000256" key="4">
    <source>
        <dbReference type="RuleBase" id="RU003707"/>
    </source>
</evidence>
<dbReference type="Gene3D" id="3.90.226.10">
    <property type="entry name" value="2-enoyl-CoA Hydratase, Chain A, domain 1"/>
    <property type="match status" value="1"/>
</dbReference>
<dbReference type="InterPro" id="IPR014748">
    <property type="entry name" value="Enoyl-CoA_hydra_C"/>
</dbReference>
<dbReference type="InterPro" id="IPR001753">
    <property type="entry name" value="Enoyl-CoA_hydra/iso"/>
</dbReference>
<protein>
    <submittedName>
        <fullName evidence="5">Enoyl-CoA hydratase/carnithine racemase</fullName>
    </submittedName>
</protein>
<name>A0ABS2MFD3_9ACTN</name>
<dbReference type="CDD" id="cd06558">
    <property type="entry name" value="crotonase-like"/>
    <property type="match status" value="1"/>
</dbReference>
<organism evidence="5 6">
    <name type="scientific">Nocardioides salarius</name>
    <dbReference type="NCBI Taxonomy" id="374513"/>
    <lineage>
        <taxon>Bacteria</taxon>
        <taxon>Bacillati</taxon>
        <taxon>Actinomycetota</taxon>
        <taxon>Actinomycetes</taxon>
        <taxon>Propionibacteriales</taxon>
        <taxon>Nocardioidaceae</taxon>
        <taxon>Nocardioides</taxon>
    </lineage>
</organism>
<dbReference type="EMBL" id="JAFBBZ010000001">
    <property type="protein sequence ID" value="MBM7509902.1"/>
    <property type="molecule type" value="Genomic_DNA"/>
</dbReference>
<gene>
    <name evidence="5" type="ORF">JOE61_003716</name>
</gene>
<dbReference type="InterPro" id="IPR029045">
    <property type="entry name" value="ClpP/crotonase-like_dom_sf"/>
</dbReference>
<evidence type="ECO:0000313" key="6">
    <source>
        <dbReference type="Proteomes" id="UP000732378"/>
    </source>
</evidence>
<evidence type="ECO:0000256" key="2">
    <source>
        <dbReference type="ARBA" id="ARBA00023098"/>
    </source>
</evidence>
<reference evidence="5 6" key="1">
    <citation type="submission" date="2021-01" db="EMBL/GenBank/DDBJ databases">
        <title>Sequencing the genomes of 1000 actinobacteria strains.</title>
        <authorList>
            <person name="Klenk H.-P."/>
        </authorList>
    </citation>
    <scope>NUCLEOTIDE SEQUENCE [LARGE SCALE GENOMIC DNA]</scope>
    <source>
        <strain evidence="5 6">DSM 18239</strain>
    </source>
</reference>
<proteinExistence type="inferred from homology"/>
<dbReference type="Gene3D" id="1.10.12.10">
    <property type="entry name" value="Lyase 2-enoyl-coa Hydratase, Chain A, domain 2"/>
    <property type="match status" value="1"/>
</dbReference>
<dbReference type="Proteomes" id="UP000732378">
    <property type="component" value="Unassembled WGS sequence"/>
</dbReference>
<evidence type="ECO:0000256" key="1">
    <source>
        <dbReference type="ARBA" id="ARBA00005254"/>
    </source>
</evidence>
<sequence>MADQAEFVRLEVADGVATIRLDRPKMNAISIQVQEELVAVAAEVAERDDVKAVVLTGGERVFAAGNDVKEMAEMSHTDMVKRSGPLQAAVTAVARIPKPVVAAVNGYALGGGCELALAADIRVAGERTVMGQPEVLLGIIPGAGGTQRLSRLVGPSKAKDIIFTGRFVKADEALAIGLVDKVVPDESVLEEATAWARQFAGAATYAVRAAKESIDRGLEVDLDTGLEIERMQFASLFATEDRTIGMSSFVENGPGKAQFTGS</sequence>
<dbReference type="SUPFAM" id="SSF52096">
    <property type="entry name" value="ClpP/crotonase"/>
    <property type="match status" value="1"/>
</dbReference>
<dbReference type="RefSeq" id="WP_307823093.1">
    <property type="nucleotide sequence ID" value="NZ_CAXICV010000027.1"/>
</dbReference>
<comment type="caution">
    <text evidence="5">The sequence shown here is derived from an EMBL/GenBank/DDBJ whole genome shotgun (WGS) entry which is preliminary data.</text>
</comment>
<dbReference type="InterPro" id="IPR018376">
    <property type="entry name" value="Enoyl-CoA_hyd/isom_CS"/>
</dbReference>
<comment type="similarity">
    <text evidence="1 4">Belongs to the enoyl-CoA hydratase/isomerase family.</text>
</comment>
<dbReference type="PROSITE" id="PS00166">
    <property type="entry name" value="ENOYL_COA_HYDRATASE"/>
    <property type="match status" value="1"/>
</dbReference>
<keyword evidence="6" id="KW-1185">Reference proteome</keyword>
<dbReference type="PANTHER" id="PTHR11941">
    <property type="entry name" value="ENOYL-COA HYDRATASE-RELATED"/>
    <property type="match status" value="1"/>
</dbReference>
<evidence type="ECO:0000313" key="5">
    <source>
        <dbReference type="EMBL" id="MBM7509902.1"/>
    </source>
</evidence>
<accession>A0ABS2MFD3</accession>
<dbReference type="Pfam" id="PF00378">
    <property type="entry name" value="ECH_1"/>
    <property type="match status" value="1"/>
</dbReference>
<keyword evidence="3" id="KW-0456">Lyase</keyword>